<comment type="caution">
    <text evidence="15">The sequence shown here is derived from an EMBL/GenBank/DDBJ whole genome shotgun (WGS) entry which is preliminary data.</text>
</comment>
<keyword evidence="6" id="KW-0479">Metal-binding</keyword>
<dbReference type="InterPro" id="IPR017907">
    <property type="entry name" value="Znf_RING_CS"/>
</dbReference>
<dbReference type="EMBL" id="NCKU01000877">
    <property type="protein sequence ID" value="RWS13807.1"/>
    <property type="molecule type" value="Genomic_DNA"/>
</dbReference>
<evidence type="ECO:0000256" key="11">
    <source>
        <dbReference type="PROSITE-ProRule" id="PRU00175"/>
    </source>
</evidence>
<gene>
    <name evidence="15" type="ORF">B4U79_01163</name>
</gene>
<proteinExistence type="predicted"/>
<comment type="subcellular location">
    <subcellularLocation>
        <location evidence="2">Endomembrane system</location>
    </subcellularLocation>
</comment>
<keyword evidence="5" id="KW-0808">Transferase</keyword>
<dbReference type="InterPro" id="IPR013083">
    <property type="entry name" value="Znf_RING/FYVE/PHD"/>
</dbReference>
<dbReference type="AlphaFoldDB" id="A0A443REZ0"/>
<dbReference type="GO" id="GO:0006511">
    <property type="term" value="P:ubiquitin-dependent protein catabolic process"/>
    <property type="evidence" value="ECO:0007669"/>
    <property type="project" value="InterPro"/>
</dbReference>
<evidence type="ECO:0000313" key="15">
    <source>
        <dbReference type="EMBL" id="RWS13807.1"/>
    </source>
</evidence>
<dbReference type="GO" id="GO:0061630">
    <property type="term" value="F:ubiquitin protein ligase activity"/>
    <property type="evidence" value="ECO:0007669"/>
    <property type="project" value="UniProtKB-EC"/>
</dbReference>
<evidence type="ECO:0000256" key="3">
    <source>
        <dbReference type="ARBA" id="ARBA00004906"/>
    </source>
</evidence>
<reference evidence="15 16" key="1">
    <citation type="journal article" date="2018" name="Gigascience">
        <title>Genomes of trombidid mites reveal novel predicted allergens and laterally-transferred genes associated with secondary metabolism.</title>
        <authorList>
            <person name="Dong X."/>
            <person name="Chaisiri K."/>
            <person name="Xia D."/>
            <person name="Armstrong S.D."/>
            <person name="Fang Y."/>
            <person name="Donnelly M.J."/>
            <person name="Kadowaki T."/>
            <person name="McGarry J.W."/>
            <person name="Darby A.C."/>
            <person name="Makepeace B.L."/>
        </authorList>
    </citation>
    <scope>NUCLEOTIDE SEQUENCE [LARGE SCALE GENOMIC DNA]</scope>
    <source>
        <strain evidence="15">UoL-WK</strain>
    </source>
</reference>
<feature type="domain" description="RING-type" evidence="14">
    <location>
        <begin position="18"/>
        <end position="59"/>
    </location>
</feature>
<keyword evidence="10 13" id="KW-0472">Membrane</keyword>
<evidence type="ECO:0000256" key="13">
    <source>
        <dbReference type="SAM" id="Phobius"/>
    </source>
</evidence>
<dbReference type="CDD" id="cd16744">
    <property type="entry name" value="RING-HC_RNF185"/>
    <property type="match status" value="1"/>
</dbReference>
<dbReference type="UniPathway" id="UPA00143"/>
<dbReference type="InterPro" id="IPR045103">
    <property type="entry name" value="RNF5/RNF185-like"/>
</dbReference>
<organism evidence="15 16">
    <name type="scientific">Dinothrombium tinctorium</name>
    <dbReference type="NCBI Taxonomy" id="1965070"/>
    <lineage>
        <taxon>Eukaryota</taxon>
        <taxon>Metazoa</taxon>
        <taxon>Ecdysozoa</taxon>
        <taxon>Arthropoda</taxon>
        <taxon>Chelicerata</taxon>
        <taxon>Arachnida</taxon>
        <taxon>Acari</taxon>
        <taxon>Acariformes</taxon>
        <taxon>Trombidiformes</taxon>
        <taxon>Prostigmata</taxon>
        <taxon>Anystina</taxon>
        <taxon>Parasitengona</taxon>
        <taxon>Trombidioidea</taxon>
        <taxon>Trombidiidae</taxon>
        <taxon>Dinothrombium</taxon>
    </lineage>
</organism>
<evidence type="ECO:0000256" key="8">
    <source>
        <dbReference type="ARBA" id="ARBA00022786"/>
    </source>
</evidence>
<dbReference type="GO" id="GO:0005783">
    <property type="term" value="C:endoplasmic reticulum"/>
    <property type="evidence" value="ECO:0007669"/>
    <property type="project" value="InterPro"/>
</dbReference>
<keyword evidence="9" id="KW-0862">Zinc</keyword>
<feature type="compositionally biased region" description="Basic and acidic residues" evidence="12">
    <location>
        <begin position="76"/>
        <end position="85"/>
    </location>
</feature>
<evidence type="ECO:0000256" key="1">
    <source>
        <dbReference type="ARBA" id="ARBA00000900"/>
    </source>
</evidence>
<evidence type="ECO:0000313" key="16">
    <source>
        <dbReference type="Proteomes" id="UP000285301"/>
    </source>
</evidence>
<evidence type="ECO:0000256" key="7">
    <source>
        <dbReference type="ARBA" id="ARBA00022771"/>
    </source>
</evidence>
<evidence type="ECO:0000256" key="9">
    <source>
        <dbReference type="ARBA" id="ARBA00022833"/>
    </source>
</evidence>
<keyword evidence="7 11" id="KW-0863">Zinc-finger</keyword>
<dbReference type="SMART" id="SM00184">
    <property type="entry name" value="RING"/>
    <property type="match status" value="1"/>
</dbReference>
<evidence type="ECO:0000256" key="12">
    <source>
        <dbReference type="SAM" id="MobiDB-lite"/>
    </source>
</evidence>
<keyword evidence="13" id="KW-0812">Transmembrane</keyword>
<keyword evidence="13" id="KW-1133">Transmembrane helix</keyword>
<dbReference type="SUPFAM" id="SSF57850">
    <property type="entry name" value="RING/U-box"/>
    <property type="match status" value="1"/>
</dbReference>
<comment type="catalytic activity">
    <reaction evidence="1">
        <text>S-ubiquitinyl-[E2 ubiquitin-conjugating enzyme]-L-cysteine + [acceptor protein]-L-lysine = [E2 ubiquitin-conjugating enzyme]-L-cysteine + N(6)-ubiquitinyl-[acceptor protein]-L-lysine.</text>
        <dbReference type="EC" id="2.3.2.27"/>
    </reaction>
</comment>
<evidence type="ECO:0000256" key="2">
    <source>
        <dbReference type="ARBA" id="ARBA00004308"/>
    </source>
</evidence>
<comment type="pathway">
    <text evidence="3">Protein modification; protein ubiquitination.</text>
</comment>
<dbReference type="FunFam" id="3.30.40.10:FF:000062">
    <property type="entry name" value="E3 ubiquitin-protein ligase RNF185"/>
    <property type="match status" value="1"/>
</dbReference>
<dbReference type="STRING" id="1965070.A0A443REZ0"/>
<dbReference type="OrthoDB" id="302966at2759"/>
<name>A0A443REZ0_9ACAR</name>
<evidence type="ECO:0000259" key="14">
    <source>
        <dbReference type="PROSITE" id="PS50089"/>
    </source>
</evidence>
<accession>A0A443REZ0</accession>
<dbReference type="Pfam" id="PF13639">
    <property type="entry name" value="zf-RING_2"/>
    <property type="match status" value="1"/>
</dbReference>
<sequence length="171" mass="18846">MASGANDDSKESESSFECNICLDTAKDAVVSLCGHLFCWPCLHQWLETKPTRQVCPVCKAAISRDKVIPLYGRNSSRQDPRDKLPPRPPGQRSEPEPSSSTSFPAFGLGDGGFHMSFGIGAFPFGFFASTFNFGEGRPAPSPNSQDYAEDQFLSKLFLWVAIVFIFWLLIA</sequence>
<evidence type="ECO:0000256" key="6">
    <source>
        <dbReference type="ARBA" id="ARBA00022723"/>
    </source>
</evidence>
<evidence type="ECO:0000256" key="10">
    <source>
        <dbReference type="ARBA" id="ARBA00023136"/>
    </source>
</evidence>
<feature type="transmembrane region" description="Helical" evidence="13">
    <location>
        <begin position="152"/>
        <end position="170"/>
    </location>
</feature>
<feature type="region of interest" description="Disordered" evidence="12">
    <location>
        <begin position="72"/>
        <end position="102"/>
    </location>
</feature>
<dbReference type="GO" id="GO:0008270">
    <property type="term" value="F:zinc ion binding"/>
    <property type="evidence" value="ECO:0007669"/>
    <property type="project" value="UniProtKB-KW"/>
</dbReference>
<dbReference type="Gene3D" id="3.30.40.10">
    <property type="entry name" value="Zinc/RING finger domain, C3HC4 (zinc finger)"/>
    <property type="match status" value="1"/>
</dbReference>
<dbReference type="PROSITE" id="PS00518">
    <property type="entry name" value="ZF_RING_1"/>
    <property type="match status" value="1"/>
</dbReference>
<keyword evidence="8" id="KW-0833">Ubl conjugation pathway</keyword>
<feature type="transmembrane region" description="Helical" evidence="13">
    <location>
        <begin position="112"/>
        <end position="131"/>
    </location>
</feature>
<dbReference type="InterPro" id="IPR001841">
    <property type="entry name" value="Znf_RING"/>
</dbReference>
<evidence type="ECO:0000256" key="4">
    <source>
        <dbReference type="ARBA" id="ARBA00012483"/>
    </source>
</evidence>
<protein>
    <recommendedName>
        <fullName evidence="4">RING-type E3 ubiquitin transferase</fullName>
        <ecNumber evidence="4">2.3.2.27</ecNumber>
    </recommendedName>
</protein>
<dbReference type="GO" id="GO:0016567">
    <property type="term" value="P:protein ubiquitination"/>
    <property type="evidence" value="ECO:0007669"/>
    <property type="project" value="UniProtKB-UniPathway"/>
</dbReference>
<dbReference type="PROSITE" id="PS50089">
    <property type="entry name" value="ZF_RING_2"/>
    <property type="match status" value="1"/>
</dbReference>
<evidence type="ECO:0000256" key="5">
    <source>
        <dbReference type="ARBA" id="ARBA00022679"/>
    </source>
</evidence>
<dbReference type="EC" id="2.3.2.27" evidence="4"/>
<dbReference type="PANTHER" id="PTHR12313">
    <property type="entry name" value="E3 UBIQUITIN-PROTEIN LIGASE RNF5-RELATED"/>
    <property type="match status" value="1"/>
</dbReference>
<dbReference type="Proteomes" id="UP000285301">
    <property type="component" value="Unassembled WGS sequence"/>
</dbReference>
<keyword evidence="16" id="KW-1185">Reference proteome</keyword>